<gene>
    <name evidence="3" type="ordered locus">Fleli_1761</name>
</gene>
<keyword evidence="1" id="KW-0472">Membrane</keyword>
<proteinExistence type="predicted"/>
<dbReference type="SUPFAM" id="SSF56219">
    <property type="entry name" value="DNase I-like"/>
    <property type="match status" value="1"/>
</dbReference>
<dbReference type="Proteomes" id="UP000006054">
    <property type="component" value="Chromosome"/>
</dbReference>
<dbReference type="InterPro" id="IPR036691">
    <property type="entry name" value="Endo/exonu/phosph_ase_sf"/>
</dbReference>
<feature type="domain" description="Endonuclease/exonuclease/phosphatase" evidence="2">
    <location>
        <begin position="120"/>
        <end position="339"/>
    </location>
</feature>
<dbReference type="Pfam" id="PF03372">
    <property type="entry name" value="Exo_endo_phos"/>
    <property type="match status" value="1"/>
</dbReference>
<feature type="transmembrane region" description="Helical" evidence="1">
    <location>
        <begin position="61"/>
        <end position="80"/>
    </location>
</feature>
<dbReference type="eggNOG" id="COG3021">
    <property type="taxonomic scope" value="Bacteria"/>
</dbReference>
<dbReference type="EMBL" id="CP003345">
    <property type="protein sequence ID" value="AFM04160.1"/>
    <property type="molecule type" value="Genomic_DNA"/>
</dbReference>
<sequence length="347" mass="41007" precursor="true">MFKRKILSSIPILFLLASFISLFSFWLGDLFSHFRMFWTVLSVIFVIAYFFLSKEKIYRKSFAFSFFALLINIYGSFSFWTNSQTYEYLFFGSPTDIEYSDKLKQEIENDTTVKSLLLMNLLSSNNEYLEVDALINKVDADFVVIIELNKKWENEFYYLKQNYKYQFTEVREDNFGMGFYAKEQYQDSSKIRLSQHILKIEDFKTNLDEILRTTKNTPVEIQITTKQKYTIFISHPIPPINLESYRNRNNKLEQISENLEKLNSKVLLVGDLNCSPFSADYQNFLKNSGLKDSQQNYGFQPTWNSSLPFLMQTPIDHVWHSEDIEILHRQTLPIKGSDHKAVLVVFR</sequence>
<evidence type="ECO:0000259" key="2">
    <source>
        <dbReference type="Pfam" id="PF03372"/>
    </source>
</evidence>
<feature type="transmembrane region" description="Helical" evidence="1">
    <location>
        <begin position="33"/>
        <end position="52"/>
    </location>
</feature>
<feature type="transmembrane region" description="Helical" evidence="1">
    <location>
        <begin position="7"/>
        <end position="27"/>
    </location>
</feature>
<dbReference type="RefSeq" id="WP_014797613.1">
    <property type="nucleotide sequence ID" value="NC_018018.1"/>
</dbReference>
<keyword evidence="1" id="KW-0812">Transmembrane</keyword>
<dbReference type="Gene3D" id="3.60.10.10">
    <property type="entry name" value="Endonuclease/exonuclease/phosphatase"/>
    <property type="match status" value="1"/>
</dbReference>
<dbReference type="KEGG" id="fli:Fleli_1761"/>
<dbReference type="OrthoDB" id="9796594at2"/>
<name>I4AJM5_BERLS</name>
<keyword evidence="4" id="KW-1185">Reference proteome</keyword>
<dbReference type="HOGENOM" id="CLU_052333_0_2_10"/>
<protein>
    <recommendedName>
        <fullName evidence="2">Endonuclease/exonuclease/phosphatase domain-containing protein</fullName>
    </recommendedName>
</protein>
<evidence type="ECO:0000256" key="1">
    <source>
        <dbReference type="SAM" id="Phobius"/>
    </source>
</evidence>
<dbReference type="STRING" id="880071.Fleli_1761"/>
<dbReference type="InterPro" id="IPR005135">
    <property type="entry name" value="Endo/exonuclease/phosphatase"/>
</dbReference>
<evidence type="ECO:0000313" key="4">
    <source>
        <dbReference type="Proteomes" id="UP000006054"/>
    </source>
</evidence>
<reference evidence="4" key="1">
    <citation type="submission" date="2012-06" db="EMBL/GenBank/DDBJ databases">
        <title>The complete genome of Flexibacter litoralis DSM 6794.</title>
        <authorList>
            <person name="Lucas S."/>
            <person name="Copeland A."/>
            <person name="Lapidus A."/>
            <person name="Glavina del Rio T."/>
            <person name="Dalin E."/>
            <person name="Tice H."/>
            <person name="Bruce D."/>
            <person name="Goodwin L."/>
            <person name="Pitluck S."/>
            <person name="Peters L."/>
            <person name="Ovchinnikova G."/>
            <person name="Lu M."/>
            <person name="Kyrpides N."/>
            <person name="Mavromatis K."/>
            <person name="Ivanova N."/>
            <person name="Brettin T."/>
            <person name="Detter J.C."/>
            <person name="Han C."/>
            <person name="Larimer F."/>
            <person name="Land M."/>
            <person name="Hauser L."/>
            <person name="Markowitz V."/>
            <person name="Cheng J.-F."/>
            <person name="Hugenholtz P."/>
            <person name="Woyke T."/>
            <person name="Wu D."/>
            <person name="Spring S."/>
            <person name="Lang E."/>
            <person name="Kopitz M."/>
            <person name="Brambilla E."/>
            <person name="Klenk H.-P."/>
            <person name="Eisen J.A."/>
        </authorList>
    </citation>
    <scope>NUCLEOTIDE SEQUENCE [LARGE SCALE GENOMIC DNA]</scope>
    <source>
        <strain evidence="4">ATCC 23117 / DSM 6794 / NBRC 15988 / NCIMB 1366 / Sio-4</strain>
    </source>
</reference>
<keyword evidence="1" id="KW-1133">Transmembrane helix</keyword>
<dbReference type="GO" id="GO:0003824">
    <property type="term" value="F:catalytic activity"/>
    <property type="evidence" value="ECO:0007669"/>
    <property type="project" value="InterPro"/>
</dbReference>
<organism evidence="3 4">
    <name type="scientific">Bernardetia litoralis (strain ATCC 23117 / DSM 6794 / NBRC 15988 / NCIMB 1366 / Fx l1 / Sio-4)</name>
    <name type="common">Flexibacter litoralis</name>
    <dbReference type="NCBI Taxonomy" id="880071"/>
    <lineage>
        <taxon>Bacteria</taxon>
        <taxon>Pseudomonadati</taxon>
        <taxon>Bacteroidota</taxon>
        <taxon>Cytophagia</taxon>
        <taxon>Cytophagales</taxon>
        <taxon>Bernardetiaceae</taxon>
        <taxon>Bernardetia</taxon>
    </lineage>
</organism>
<dbReference type="AlphaFoldDB" id="I4AJM5"/>
<evidence type="ECO:0000313" key="3">
    <source>
        <dbReference type="EMBL" id="AFM04160.1"/>
    </source>
</evidence>
<accession>I4AJM5</accession>